<evidence type="ECO:0000256" key="8">
    <source>
        <dbReference type="ARBA" id="ARBA00045159"/>
    </source>
</evidence>
<dbReference type="PANTHER" id="PTHR10762:SF2">
    <property type="entry name" value="2-(3-AMINO-3-CARBOXYPROPYL)HISTIDINE SYNTHASE SUBUNIT 2"/>
    <property type="match status" value="1"/>
</dbReference>
<dbReference type="InterPro" id="IPR016435">
    <property type="entry name" value="DPH1/DPH2"/>
</dbReference>
<evidence type="ECO:0000256" key="5">
    <source>
        <dbReference type="ARBA" id="ARBA00022723"/>
    </source>
</evidence>
<dbReference type="NCBIfam" id="TIGR00322">
    <property type="entry name" value="diphth2_R"/>
    <property type="match status" value="1"/>
</dbReference>
<evidence type="ECO:0000256" key="2">
    <source>
        <dbReference type="ARBA" id="ARBA00005156"/>
    </source>
</evidence>
<keyword evidence="6 9" id="KW-0408">Iron</keyword>
<dbReference type="GO" id="GO:0017183">
    <property type="term" value="P:protein histidyl modification to diphthamide"/>
    <property type="evidence" value="ECO:0007669"/>
    <property type="project" value="UniProtKB-UniPathway"/>
</dbReference>
<reference evidence="11" key="1">
    <citation type="submission" date="2014-03" db="EMBL/GenBank/DDBJ databases">
        <authorList>
            <person name="Aksoy S."/>
            <person name="Warren W."/>
            <person name="Wilson R.K."/>
        </authorList>
    </citation>
    <scope>NUCLEOTIDE SEQUENCE [LARGE SCALE GENOMIC DNA]</scope>
    <source>
        <strain evidence="11">IAEA</strain>
    </source>
</reference>
<comment type="similarity">
    <text evidence="3 9">Belongs to the DPH1/DPH2 family. DPH2 subfamily.</text>
</comment>
<name>A0A1A9Z785_GLOPL</name>
<evidence type="ECO:0000256" key="4">
    <source>
        <dbReference type="ARBA" id="ARBA00021914"/>
    </source>
</evidence>
<comment type="pathway">
    <text evidence="2 9">Protein modification; peptidyl-diphthamide biosynthesis.</text>
</comment>
<evidence type="ECO:0000256" key="6">
    <source>
        <dbReference type="ARBA" id="ARBA00023004"/>
    </source>
</evidence>
<dbReference type="InterPro" id="IPR042263">
    <property type="entry name" value="DPH1/DPH2_1"/>
</dbReference>
<evidence type="ECO:0000256" key="1">
    <source>
        <dbReference type="ARBA" id="ARBA00001966"/>
    </source>
</evidence>
<protein>
    <recommendedName>
        <fullName evidence="4 9">2-(3-amino-3-carboxypropyl)histidine synthase subunit 2</fullName>
    </recommendedName>
</protein>
<reference evidence="10" key="2">
    <citation type="submission" date="2020-05" db="UniProtKB">
        <authorList>
            <consortium name="EnsemblMetazoa"/>
        </authorList>
    </citation>
    <scope>IDENTIFICATION</scope>
    <source>
        <strain evidence="10">IAEA</strain>
    </source>
</reference>
<comment type="function">
    <text evidence="8 9">Required for the first step of diphthamide biosynthesis, a post-translational modification of histidine which occurs in elongation factor 2. DPH1 and DPH2 transfer a 3-amino-3-carboxypropyl (ACP) group from S-adenosyl-L-methionine (SAM) to a histidine residue, the reaction is assisted by a reduction system comprising DPH3 and a NADH-dependent reductase. Facilitates the reduction of the catalytic iron-sulfur cluster found in the DPH1 subunit.</text>
</comment>
<dbReference type="EnsemblMetazoa" id="GPAI006031-RA">
    <property type="protein sequence ID" value="GPAI006031-PA"/>
    <property type="gene ID" value="GPAI006031"/>
</dbReference>
<dbReference type="SFLD" id="SFLDG01121">
    <property type="entry name" value="Diphthamide_biosynthesis"/>
    <property type="match status" value="1"/>
</dbReference>
<dbReference type="STRING" id="7398.A0A1A9Z785"/>
<accession>A0A1A9Z785</accession>
<comment type="cofactor">
    <cofactor evidence="1">
        <name>[4Fe-4S] cluster</name>
        <dbReference type="ChEBI" id="CHEBI:49883"/>
    </cofactor>
</comment>
<dbReference type="Gene3D" id="3.40.50.11840">
    <property type="entry name" value="Diphthamide synthesis DPH1/DPH2 domain 1"/>
    <property type="match status" value="1"/>
</dbReference>
<keyword evidence="5 9" id="KW-0479">Metal-binding</keyword>
<dbReference type="NCBIfam" id="TIGR00272">
    <property type="entry name" value="DPH2"/>
    <property type="match status" value="1"/>
</dbReference>
<dbReference type="PANTHER" id="PTHR10762">
    <property type="entry name" value="DIPHTHAMIDE BIOSYNTHESIS PROTEIN"/>
    <property type="match status" value="1"/>
</dbReference>
<proteinExistence type="inferred from homology"/>
<evidence type="ECO:0000256" key="7">
    <source>
        <dbReference type="ARBA" id="ARBA00023014"/>
    </source>
</evidence>
<dbReference type="GO" id="GO:0090560">
    <property type="term" value="F:2-(3-amino-3-carboxypropyl)histidine synthase activity"/>
    <property type="evidence" value="ECO:0007669"/>
    <property type="project" value="InterPro"/>
</dbReference>
<dbReference type="InterPro" id="IPR010014">
    <property type="entry name" value="DHP2"/>
</dbReference>
<dbReference type="GO" id="GO:0046872">
    <property type="term" value="F:metal ion binding"/>
    <property type="evidence" value="ECO:0007669"/>
    <property type="project" value="UniProtKB-KW"/>
</dbReference>
<dbReference type="AlphaFoldDB" id="A0A1A9Z785"/>
<dbReference type="Proteomes" id="UP000092445">
    <property type="component" value="Unassembled WGS sequence"/>
</dbReference>
<keyword evidence="11" id="KW-1185">Reference proteome</keyword>
<evidence type="ECO:0000256" key="9">
    <source>
        <dbReference type="RuleBase" id="RU364133"/>
    </source>
</evidence>
<dbReference type="VEuPathDB" id="VectorBase:GPAI006031"/>
<dbReference type="UniPathway" id="UPA00559"/>
<dbReference type="SFLD" id="SFLDS00032">
    <property type="entry name" value="Radical_SAM_3-amino-3-carboxyp"/>
    <property type="match status" value="1"/>
</dbReference>
<dbReference type="FunFam" id="3.40.50.11840:FF:000002">
    <property type="entry name" value="2-(3-amino-3-carboxypropyl)histidine synthase subunit 2"/>
    <property type="match status" value="1"/>
</dbReference>
<dbReference type="Pfam" id="PF01866">
    <property type="entry name" value="Diphthamide_syn"/>
    <property type="match status" value="1"/>
</dbReference>
<dbReference type="InterPro" id="IPR042265">
    <property type="entry name" value="DPH1/DPH2_3"/>
</dbReference>
<evidence type="ECO:0000313" key="10">
    <source>
        <dbReference type="EnsemblMetazoa" id="GPAI006031-PA"/>
    </source>
</evidence>
<evidence type="ECO:0000256" key="3">
    <source>
        <dbReference type="ARBA" id="ARBA00006179"/>
    </source>
</evidence>
<dbReference type="FunFam" id="3.40.50.11860:FF:000001">
    <property type="entry name" value="2-(3-amino-3-carboxypropyl)histidine synthase subunit 2"/>
    <property type="match status" value="1"/>
</dbReference>
<evidence type="ECO:0000313" key="11">
    <source>
        <dbReference type="Proteomes" id="UP000092445"/>
    </source>
</evidence>
<keyword evidence="7 9" id="KW-0411">Iron-sulfur</keyword>
<sequence>MNSTASAFSSPESVSLEKQVEIDETLPASYEQIWSETQREKCLKWIRSNSLRRVCLQFPDDYLCHSEAIATSLKDELANDKELDNDVKIFILADTSYGSCCVDEIAAAHVDGDGIVHFGYACRSNSASILPVFYCFPQLSIDYSKFSEYLLDFKQNFEGETVVIYLDIGYHHVLDAGTPLVLEEKEESLLKMTKLENDETKKIFLSDLKRLECKELHIIEYGGTNYGTLSDNGQIIRKCGDFHTEIDELDESRVCVFVGRDNIRFFNLSLSTKAAKWFIYESFLNNFQEKNPLTANYIRRRYYYIEKCKDAQTLGLIVGTLSTKGYLDVVKRIQTMAKSRGIKTQIISVGRINPAKLANFLEIGCFVLIGCPFNNNFDSKEFYRPIVSVFEAEMALNPSWHSRYPEIYVTDFKELLPEGRSFLEFDVANLNRTNDVSLIDGHLRVCGHVNNANTETDISALDEQNYELTKAPRMEIMSSNIGLRFEDRTWLGLDPALGRTEPAVIQKGLSGIPIRYTHE</sequence>
<organism evidence="10 11">
    <name type="scientific">Glossina pallidipes</name>
    <name type="common">Tsetse fly</name>
    <dbReference type="NCBI Taxonomy" id="7398"/>
    <lineage>
        <taxon>Eukaryota</taxon>
        <taxon>Metazoa</taxon>
        <taxon>Ecdysozoa</taxon>
        <taxon>Arthropoda</taxon>
        <taxon>Hexapoda</taxon>
        <taxon>Insecta</taxon>
        <taxon>Pterygota</taxon>
        <taxon>Neoptera</taxon>
        <taxon>Endopterygota</taxon>
        <taxon>Diptera</taxon>
        <taxon>Brachycera</taxon>
        <taxon>Muscomorpha</taxon>
        <taxon>Hippoboscoidea</taxon>
        <taxon>Glossinidae</taxon>
        <taxon>Glossina</taxon>
    </lineage>
</organism>
<dbReference type="GO" id="GO:0051536">
    <property type="term" value="F:iron-sulfur cluster binding"/>
    <property type="evidence" value="ECO:0007669"/>
    <property type="project" value="UniProtKB-KW"/>
</dbReference>
<dbReference type="Gene3D" id="3.40.50.11860">
    <property type="entry name" value="Diphthamide synthesis DPH1/DPH2 domain 3"/>
    <property type="match status" value="1"/>
</dbReference>